<dbReference type="EMBL" id="BAABCJ010000006">
    <property type="protein sequence ID" value="GAA3710747.1"/>
    <property type="molecule type" value="Genomic_DNA"/>
</dbReference>
<organism evidence="5 6">
    <name type="scientific">Zhihengliuella alba</name>
    <dbReference type="NCBI Taxonomy" id="547018"/>
    <lineage>
        <taxon>Bacteria</taxon>
        <taxon>Bacillati</taxon>
        <taxon>Actinomycetota</taxon>
        <taxon>Actinomycetes</taxon>
        <taxon>Micrococcales</taxon>
        <taxon>Micrococcaceae</taxon>
        <taxon>Zhihengliuella</taxon>
    </lineage>
</organism>
<evidence type="ECO:0000313" key="6">
    <source>
        <dbReference type="Proteomes" id="UP001501536"/>
    </source>
</evidence>
<protein>
    <submittedName>
        <fullName evidence="5">Amino-acid N-acetyltransferase</fullName>
    </submittedName>
</protein>
<name>A0ABP7DVY5_9MICC</name>
<dbReference type="InterPro" id="IPR045039">
    <property type="entry name" value="NSI-like"/>
</dbReference>
<reference evidence="6" key="1">
    <citation type="journal article" date="2019" name="Int. J. Syst. Evol. Microbiol.">
        <title>The Global Catalogue of Microorganisms (GCM) 10K type strain sequencing project: providing services to taxonomists for standard genome sequencing and annotation.</title>
        <authorList>
            <consortium name="The Broad Institute Genomics Platform"/>
            <consortium name="The Broad Institute Genome Sequencing Center for Infectious Disease"/>
            <person name="Wu L."/>
            <person name="Ma J."/>
        </authorList>
    </citation>
    <scope>NUCLEOTIDE SEQUENCE [LARGE SCALE GENOMIC DNA]</scope>
    <source>
        <strain evidence="6">JCM 16961</strain>
    </source>
</reference>
<feature type="region of interest" description="Disordered" evidence="3">
    <location>
        <begin position="171"/>
        <end position="195"/>
    </location>
</feature>
<evidence type="ECO:0000256" key="2">
    <source>
        <dbReference type="ARBA" id="ARBA00023315"/>
    </source>
</evidence>
<evidence type="ECO:0000256" key="1">
    <source>
        <dbReference type="ARBA" id="ARBA00022679"/>
    </source>
</evidence>
<gene>
    <name evidence="5" type="ORF">GCM10022377_25410</name>
</gene>
<sequence length="195" mass="21616">MSDAFHLRPARTSDVAAIRRLVRPLAEERILLEKEAVAYYESLQEFTVAEDSDGNVIGCGAVHVMWEDIAEVRTLATSAQWRGRGVGKALLDRLLERARDLGVRRVFCLTFEVEFFERGGFEVMADQTAVDPEVYSELLRSTDDGVAEFLDLARVKQNTLGNTRMILELERAGEPAPRGGVERPLSSGFPSDGGT</sequence>
<accession>A0ABP7DVY5</accession>
<dbReference type="InterPro" id="IPR000182">
    <property type="entry name" value="GNAT_dom"/>
</dbReference>
<dbReference type="NCBIfam" id="NF005921">
    <property type="entry name" value="PRK07922.1"/>
    <property type="match status" value="1"/>
</dbReference>
<proteinExistence type="predicted"/>
<dbReference type="CDD" id="cd04301">
    <property type="entry name" value="NAT_SF"/>
    <property type="match status" value="1"/>
</dbReference>
<dbReference type="PROSITE" id="PS51186">
    <property type="entry name" value="GNAT"/>
    <property type="match status" value="1"/>
</dbReference>
<dbReference type="PANTHER" id="PTHR43626:SF4">
    <property type="entry name" value="GCN5-RELATED N-ACETYLTRANSFERASE 2, CHLOROPLASTIC"/>
    <property type="match status" value="1"/>
</dbReference>
<dbReference type="Gene3D" id="3.40.630.30">
    <property type="match status" value="1"/>
</dbReference>
<dbReference type="SUPFAM" id="SSF55729">
    <property type="entry name" value="Acyl-CoA N-acyltransferases (Nat)"/>
    <property type="match status" value="1"/>
</dbReference>
<dbReference type="Pfam" id="PF00583">
    <property type="entry name" value="Acetyltransf_1"/>
    <property type="match status" value="1"/>
</dbReference>
<feature type="domain" description="N-acetyltransferase" evidence="4">
    <location>
        <begin position="5"/>
        <end position="144"/>
    </location>
</feature>
<comment type="caution">
    <text evidence="5">The sequence shown here is derived from an EMBL/GenBank/DDBJ whole genome shotgun (WGS) entry which is preliminary data.</text>
</comment>
<dbReference type="PANTHER" id="PTHR43626">
    <property type="entry name" value="ACYL-COA N-ACYLTRANSFERASE"/>
    <property type="match status" value="1"/>
</dbReference>
<keyword evidence="2" id="KW-0012">Acyltransferase</keyword>
<dbReference type="InterPro" id="IPR016181">
    <property type="entry name" value="Acyl_CoA_acyltransferase"/>
</dbReference>
<keyword evidence="1" id="KW-0808">Transferase</keyword>
<evidence type="ECO:0000259" key="4">
    <source>
        <dbReference type="PROSITE" id="PS51186"/>
    </source>
</evidence>
<dbReference type="Proteomes" id="UP001501536">
    <property type="component" value="Unassembled WGS sequence"/>
</dbReference>
<evidence type="ECO:0000256" key="3">
    <source>
        <dbReference type="SAM" id="MobiDB-lite"/>
    </source>
</evidence>
<keyword evidence="6" id="KW-1185">Reference proteome</keyword>
<evidence type="ECO:0000313" key="5">
    <source>
        <dbReference type="EMBL" id="GAA3710747.1"/>
    </source>
</evidence>